<dbReference type="PANTHER" id="PTHR14580:SF0">
    <property type="entry name" value="MULTIPLE MYELOMA TUMOR-ASSOCIATED PROTEIN 2"/>
    <property type="match status" value="1"/>
</dbReference>
<evidence type="ECO:0000313" key="3">
    <source>
        <dbReference type="EMBL" id="KIW27485.1"/>
    </source>
</evidence>
<accession>A0A0D2CAM0</accession>
<feature type="domain" description="Multiple myeloma tumor-associated protein 2-like N-terminal" evidence="2">
    <location>
        <begin position="11"/>
        <end position="95"/>
    </location>
</feature>
<evidence type="ECO:0000313" key="4">
    <source>
        <dbReference type="Proteomes" id="UP000054466"/>
    </source>
</evidence>
<feature type="compositionally biased region" description="Basic and acidic residues" evidence="1">
    <location>
        <begin position="255"/>
        <end position="270"/>
    </location>
</feature>
<name>A0A0D2CAM0_9EURO</name>
<sequence length="270" mass="31329">MDLLATVRKEGSRGGRGEFKWSDVEGSSHRENYLGHSLMAPVGRWQKGRDLTWYAKADADSQGDEDAAAKAARERKEEIQRVKQAEEDALARALGLPVPQRNNPHMDELGTRREVDNVLKEAAVGEDAASSRGVGYGRMAGGSAMNEGKTSATERLEGTVSNQDKELQYALKEYRRRHGERRHRSRSRSSHRHRDSRHRRHRDDRHRHRERQSRSPRRNKSDRVRSKSASPPRERDHHRRERSRSTSRSRRRPEGHRGDRDRRYEQGGRR</sequence>
<feature type="compositionally biased region" description="Basic residues" evidence="1">
    <location>
        <begin position="236"/>
        <end position="254"/>
    </location>
</feature>
<dbReference type="InterPro" id="IPR039207">
    <property type="entry name" value="MMTAG2-like"/>
</dbReference>
<dbReference type="VEuPathDB" id="FungiDB:PV07_07218"/>
<dbReference type="EMBL" id="KN847043">
    <property type="protein sequence ID" value="KIW27485.1"/>
    <property type="molecule type" value="Genomic_DNA"/>
</dbReference>
<dbReference type="InterPro" id="IPR019315">
    <property type="entry name" value="MMTA2_N"/>
</dbReference>
<evidence type="ECO:0000259" key="2">
    <source>
        <dbReference type="Pfam" id="PF10159"/>
    </source>
</evidence>
<keyword evidence="4" id="KW-1185">Reference proteome</keyword>
<gene>
    <name evidence="3" type="ORF">PV07_07218</name>
</gene>
<feature type="compositionally biased region" description="Basic residues" evidence="1">
    <location>
        <begin position="174"/>
        <end position="218"/>
    </location>
</feature>
<dbReference type="PANTHER" id="PTHR14580">
    <property type="entry name" value="MULTIPLE MYELOMA TUMOR-ASSOCIATED PROTEIN 2 FAMILY MEMBER"/>
    <property type="match status" value="1"/>
</dbReference>
<proteinExistence type="predicted"/>
<feature type="compositionally biased region" description="Basic and acidic residues" evidence="1">
    <location>
        <begin position="67"/>
        <end position="90"/>
    </location>
</feature>
<dbReference type="AlphaFoldDB" id="A0A0D2CAM0"/>
<dbReference type="Proteomes" id="UP000054466">
    <property type="component" value="Unassembled WGS sequence"/>
</dbReference>
<dbReference type="RefSeq" id="XP_016247701.1">
    <property type="nucleotide sequence ID" value="XM_016394282.1"/>
</dbReference>
<dbReference type="GeneID" id="27346412"/>
<protein>
    <recommendedName>
        <fullName evidence="2">Multiple myeloma tumor-associated protein 2-like N-terminal domain-containing protein</fullName>
    </recommendedName>
</protein>
<feature type="compositionally biased region" description="Basic and acidic residues" evidence="1">
    <location>
        <begin position="152"/>
        <end position="167"/>
    </location>
</feature>
<feature type="compositionally biased region" description="Basic and acidic residues" evidence="1">
    <location>
        <begin position="104"/>
        <end position="119"/>
    </location>
</feature>
<evidence type="ECO:0000256" key="1">
    <source>
        <dbReference type="SAM" id="MobiDB-lite"/>
    </source>
</evidence>
<dbReference type="HOGENOM" id="CLU_061193_3_0_1"/>
<dbReference type="Pfam" id="PF10159">
    <property type="entry name" value="MMtag"/>
    <property type="match status" value="1"/>
</dbReference>
<reference evidence="3 4" key="1">
    <citation type="submission" date="2015-01" db="EMBL/GenBank/DDBJ databases">
        <title>The Genome Sequence of Cladophialophora immunda CBS83496.</title>
        <authorList>
            <consortium name="The Broad Institute Genomics Platform"/>
            <person name="Cuomo C."/>
            <person name="de Hoog S."/>
            <person name="Gorbushina A."/>
            <person name="Stielow B."/>
            <person name="Teixiera M."/>
            <person name="Abouelleil A."/>
            <person name="Chapman S.B."/>
            <person name="Priest M."/>
            <person name="Young S.K."/>
            <person name="Wortman J."/>
            <person name="Nusbaum C."/>
            <person name="Birren B."/>
        </authorList>
    </citation>
    <scope>NUCLEOTIDE SEQUENCE [LARGE SCALE GENOMIC DNA]</scope>
    <source>
        <strain evidence="3 4">CBS 83496</strain>
    </source>
</reference>
<dbReference type="OrthoDB" id="5390672at2759"/>
<organism evidence="3 4">
    <name type="scientific">Cladophialophora immunda</name>
    <dbReference type="NCBI Taxonomy" id="569365"/>
    <lineage>
        <taxon>Eukaryota</taxon>
        <taxon>Fungi</taxon>
        <taxon>Dikarya</taxon>
        <taxon>Ascomycota</taxon>
        <taxon>Pezizomycotina</taxon>
        <taxon>Eurotiomycetes</taxon>
        <taxon>Chaetothyriomycetidae</taxon>
        <taxon>Chaetothyriales</taxon>
        <taxon>Herpotrichiellaceae</taxon>
        <taxon>Cladophialophora</taxon>
    </lineage>
</organism>
<feature type="region of interest" description="Disordered" evidence="1">
    <location>
        <begin position="58"/>
        <end position="270"/>
    </location>
</feature>